<reference evidence="3" key="1">
    <citation type="submission" date="2022-01" db="EMBL/GenBank/DDBJ databases">
        <title>Paenibacillus spongiae sp. nov., isolated from marine sponge.</title>
        <authorList>
            <person name="Li Z."/>
            <person name="Zhang M."/>
        </authorList>
    </citation>
    <scope>NUCLEOTIDE SEQUENCE</scope>
    <source>
        <strain evidence="3">PHS-Z3</strain>
    </source>
</reference>
<dbReference type="PANTHER" id="PTHR34385">
    <property type="entry name" value="D-ALANYL-D-ALANINE CARBOXYPEPTIDASE"/>
    <property type="match status" value="1"/>
</dbReference>
<dbReference type="RefSeq" id="WP_258387183.1">
    <property type="nucleotide sequence ID" value="NZ_CP091430.1"/>
</dbReference>
<keyword evidence="4" id="KW-1185">Reference proteome</keyword>
<evidence type="ECO:0000313" key="3">
    <source>
        <dbReference type="EMBL" id="UVI31120.1"/>
    </source>
</evidence>
<protein>
    <submittedName>
        <fullName evidence="3">M15 family metallopeptidase</fullName>
    </submittedName>
</protein>
<dbReference type="InterPro" id="IPR009045">
    <property type="entry name" value="Zn_M74/Hedgehog-like"/>
</dbReference>
<evidence type="ECO:0000259" key="2">
    <source>
        <dbReference type="Pfam" id="PF02557"/>
    </source>
</evidence>
<organism evidence="3 4">
    <name type="scientific">Paenibacillus spongiae</name>
    <dbReference type="NCBI Taxonomy" id="2909671"/>
    <lineage>
        <taxon>Bacteria</taxon>
        <taxon>Bacillati</taxon>
        <taxon>Bacillota</taxon>
        <taxon>Bacilli</taxon>
        <taxon>Bacillales</taxon>
        <taxon>Paenibacillaceae</taxon>
        <taxon>Paenibacillus</taxon>
    </lineage>
</organism>
<keyword evidence="1" id="KW-0812">Transmembrane</keyword>
<evidence type="ECO:0000256" key="1">
    <source>
        <dbReference type="SAM" id="Phobius"/>
    </source>
</evidence>
<evidence type="ECO:0000313" key="4">
    <source>
        <dbReference type="Proteomes" id="UP001057877"/>
    </source>
</evidence>
<dbReference type="SUPFAM" id="SSF55166">
    <property type="entry name" value="Hedgehog/DD-peptidase"/>
    <property type="match status" value="1"/>
</dbReference>
<dbReference type="PANTHER" id="PTHR34385:SF1">
    <property type="entry name" value="PEPTIDOGLYCAN L-ALANYL-D-GLUTAMATE ENDOPEPTIDASE CWLK"/>
    <property type="match status" value="1"/>
</dbReference>
<dbReference type="EMBL" id="CP091430">
    <property type="protein sequence ID" value="UVI31120.1"/>
    <property type="molecule type" value="Genomic_DNA"/>
</dbReference>
<dbReference type="Gene3D" id="3.30.1380.10">
    <property type="match status" value="1"/>
</dbReference>
<dbReference type="InterPro" id="IPR003709">
    <property type="entry name" value="VanY-like_core_dom"/>
</dbReference>
<dbReference type="CDD" id="cd14852">
    <property type="entry name" value="LD-carboxypeptidase"/>
    <property type="match status" value="1"/>
</dbReference>
<feature type="domain" description="D-alanyl-D-alanine carboxypeptidase-like core" evidence="2">
    <location>
        <begin position="122"/>
        <end position="250"/>
    </location>
</feature>
<keyword evidence="1" id="KW-1133">Transmembrane helix</keyword>
<accession>A0ABY5SEG9</accession>
<name>A0ABY5SEG9_9BACL</name>
<keyword evidence="1" id="KW-0472">Membrane</keyword>
<sequence length="272" mass="29319">MKNGKRKSILSYIVISTIGATLLFSAAYHSKSGAAGSPDPTPAPRTAVKTAAAVKSSGSTFLRDNAPSRTGTKNPSGTVVVWNLSSTVVLVNKERTLPSSYVPSDLVVPNVPFSFSGSNPKKQLRKPAAAALEKLFAGAKKDGISLKAVSGYRSYATQQSIFARNAKLKGEALANKTSARAGQSEHQTGLAMDVSSASVDYTLEQRFGKTKEGKWLKANAAKYGFIIRFGEGQEKLTGYSYEPWHIRYVGVWIAGEITRQGKTLEQYLEQFD</sequence>
<gene>
    <name evidence="3" type="ORF">L1F29_04545</name>
</gene>
<dbReference type="InterPro" id="IPR058193">
    <property type="entry name" value="VanY/YodJ_core_dom"/>
</dbReference>
<dbReference type="Proteomes" id="UP001057877">
    <property type="component" value="Chromosome"/>
</dbReference>
<proteinExistence type="predicted"/>
<dbReference type="Pfam" id="PF02557">
    <property type="entry name" value="VanY"/>
    <property type="match status" value="1"/>
</dbReference>
<feature type="transmembrane region" description="Helical" evidence="1">
    <location>
        <begin position="9"/>
        <end position="28"/>
    </location>
</feature>
<dbReference type="InterPro" id="IPR052179">
    <property type="entry name" value="DD-CPase-like"/>
</dbReference>